<protein>
    <submittedName>
        <fullName evidence="1">Uncharacterized protein</fullName>
    </submittedName>
</protein>
<accession>A0A0A9Z6X8</accession>
<dbReference type="AlphaFoldDB" id="A0A0A9Z6X8"/>
<name>A0A0A9Z6X8_LYGHE</name>
<reference evidence="1" key="1">
    <citation type="journal article" date="2014" name="PLoS ONE">
        <title>Transcriptome-Based Identification of ABC Transporters in the Western Tarnished Plant Bug Lygus hesperus.</title>
        <authorList>
            <person name="Hull J.J."/>
            <person name="Chaney K."/>
            <person name="Geib S.M."/>
            <person name="Fabrick J.A."/>
            <person name="Brent C.S."/>
            <person name="Walsh D."/>
            <person name="Lavine L.C."/>
        </authorList>
    </citation>
    <scope>NUCLEOTIDE SEQUENCE</scope>
</reference>
<reference evidence="1" key="2">
    <citation type="submission" date="2014-07" db="EMBL/GenBank/DDBJ databases">
        <authorList>
            <person name="Hull J."/>
        </authorList>
    </citation>
    <scope>NUCLEOTIDE SEQUENCE</scope>
</reference>
<proteinExistence type="predicted"/>
<feature type="non-terminal residue" evidence="1">
    <location>
        <position position="1"/>
    </location>
</feature>
<dbReference type="EMBL" id="GBHO01003400">
    <property type="protein sequence ID" value="JAG40204.1"/>
    <property type="molecule type" value="Transcribed_RNA"/>
</dbReference>
<organism evidence="1">
    <name type="scientific">Lygus hesperus</name>
    <name type="common">Western plant bug</name>
    <dbReference type="NCBI Taxonomy" id="30085"/>
    <lineage>
        <taxon>Eukaryota</taxon>
        <taxon>Metazoa</taxon>
        <taxon>Ecdysozoa</taxon>
        <taxon>Arthropoda</taxon>
        <taxon>Hexapoda</taxon>
        <taxon>Insecta</taxon>
        <taxon>Pterygota</taxon>
        <taxon>Neoptera</taxon>
        <taxon>Paraneoptera</taxon>
        <taxon>Hemiptera</taxon>
        <taxon>Heteroptera</taxon>
        <taxon>Panheteroptera</taxon>
        <taxon>Cimicomorpha</taxon>
        <taxon>Miridae</taxon>
        <taxon>Mirini</taxon>
        <taxon>Lygus</taxon>
    </lineage>
</organism>
<evidence type="ECO:0000313" key="1">
    <source>
        <dbReference type="EMBL" id="JAG40204.1"/>
    </source>
</evidence>
<sequence length="264" mass="29498">RKTDSDDDYNPNLVNMPQETNLSEASMSELVNRLGALMDAKISAILPGLATKNDIDGINEKLNDMAAENLILKQDIGRLSAECMRRQKQIELMDGVPRKSNLIFSGIDYEPLGDVKVVIESFISQVLKVDPVPMIADVFSLNRNKRNSPVLVKFVRSVDVHAILKTTARLRGTGYNIDRDYPEHTRAARRKLLKLRRKIINMKGTLRVSVRGDLMYVDGKRFDYSLEGLVLQDGGDAVHLLSSLCGADMESTVQSCLSDTRMES</sequence>
<gene>
    <name evidence="1" type="ORF">CM83_12090</name>
</gene>